<name>A0A7W7Y5T5_9BACT</name>
<sequence>MQLNRNHKDEKKDHKHMHDTLVIRFTPQYFTPAAPDSQEQLFVEWLSLTELPAQGPPQISPLAEIVNQRGSTPPRRTIVLLPGEHVLLSSVTIPSRNNRYIRQALPFAVEEQLAQDLDQVHIAMGPRNPDGSITVAIVDQRVMNQCLHDLSIAGFEVDLLLPDSLAILQPSGKSSNWNLWIEDSQRALLCTDSHQAIATAPTTIPLYLQSILQKQQHQDSPVPLDIFFPFCSEDQLDYATLEMELASEERLQTNKLYYQEHILVELTNNLLQQSHLWPHSLNLLQGAYAKRKGSVQQLLPWKTIAAAIFIWLVAEVGITLAQTLHLERQAADTKAKAESIYREIFTGDQRIVNIRAQMQSHINQARQQGHSHESFLELLAGMGSVLQEVDRSDQVMLRHISYHQQRSDLLVELHLQSFDQLEQYREALESNNFEAEVQSAVVDGDIVRSRIILRKKA</sequence>
<evidence type="ECO:0000259" key="11">
    <source>
        <dbReference type="Pfam" id="PF12693"/>
    </source>
</evidence>
<comment type="caution">
    <text evidence="12">The sequence shown here is derived from an EMBL/GenBank/DDBJ whole genome shotgun (WGS) entry which is preliminary data.</text>
</comment>
<dbReference type="PIRSF" id="PIRSF015761">
    <property type="entry name" value="Protein_L"/>
    <property type="match status" value="1"/>
</dbReference>
<dbReference type="GO" id="GO:0005886">
    <property type="term" value="C:plasma membrane"/>
    <property type="evidence" value="ECO:0007669"/>
    <property type="project" value="UniProtKB-SubCell"/>
</dbReference>
<gene>
    <name evidence="12" type="ORF">HNR37_001969</name>
</gene>
<dbReference type="InterPro" id="IPR024230">
    <property type="entry name" value="GspL_cyto_dom"/>
</dbReference>
<dbReference type="EMBL" id="JACHID010000013">
    <property type="protein sequence ID" value="MBB5022631.1"/>
    <property type="molecule type" value="Genomic_DNA"/>
</dbReference>
<evidence type="ECO:0000313" key="13">
    <source>
        <dbReference type="Proteomes" id="UP000528322"/>
    </source>
</evidence>
<dbReference type="Pfam" id="PF05134">
    <property type="entry name" value="T2SSL"/>
    <property type="match status" value="1"/>
</dbReference>
<comment type="similarity">
    <text evidence="2">Belongs to the GSP L family.</text>
</comment>
<dbReference type="SUPFAM" id="SSF53067">
    <property type="entry name" value="Actin-like ATPase domain"/>
    <property type="match status" value="1"/>
</dbReference>
<keyword evidence="7" id="KW-0653">Protein transport</keyword>
<evidence type="ECO:0000256" key="8">
    <source>
        <dbReference type="ARBA" id="ARBA00022989"/>
    </source>
</evidence>
<keyword evidence="5" id="KW-0997">Cell inner membrane</keyword>
<dbReference type="InterPro" id="IPR043129">
    <property type="entry name" value="ATPase_NBD"/>
</dbReference>
<dbReference type="AlphaFoldDB" id="A0A7W7Y5T5"/>
<dbReference type="Pfam" id="PF12693">
    <property type="entry name" value="GspL_C"/>
    <property type="match status" value="1"/>
</dbReference>
<proteinExistence type="inferred from homology"/>
<dbReference type="GO" id="GO:0015627">
    <property type="term" value="C:type II protein secretion system complex"/>
    <property type="evidence" value="ECO:0007669"/>
    <property type="project" value="InterPro"/>
</dbReference>
<evidence type="ECO:0000256" key="5">
    <source>
        <dbReference type="ARBA" id="ARBA00022519"/>
    </source>
</evidence>
<dbReference type="GO" id="GO:0009276">
    <property type="term" value="C:Gram-negative-bacterium-type cell wall"/>
    <property type="evidence" value="ECO:0007669"/>
    <property type="project" value="InterPro"/>
</dbReference>
<evidence type="ECO:0000256" key="2">
    <source>
        <dbReference type="ARBA" id="ARBA00005318"/>
    </source>
</evidence>
<dbReference type="Gene3D" id="3.30.1360.100">
    <property type="entry name" value="General secretion pathway protein M, EpsM"/>
    <property type="match status" value="1"/>
</dbReference>
<dbReference type="InterPro" id="IPR025691">
    <property type="entry name" value="GspL_pp_dom"/>
</dbReference>
<evidence type="ECO:0000256" key="7">
    <source>
        <dbReference type="ARBA" id="ARBA00022927"/>
    </source>
</evidence>
<evidence type="ECO:0000256" key="9">
    <source>
        <dbReference type="ARBA" id="ARBA00023136"/>
    </source>
</evidence>
<keyword evidence="9" id="KW-0472">Membrane</keyword>
<dbReference type="Proteomes" id="UP000528322">
    <property type="component" value="Unassembled WGS sequence"/>
</dbReference>
<keyword evidence="4" id="KW-1003">Cell membrane</keyword>
<dbReference type="NCBIfam" id="TIGR01709">
    <property type="entry name" value="typeII_sec_gspL"/>
    <property type="match status" value="1"/>
</dbReference>
<feature type="domain" description="GspL cytoplasmic actin-ATPase-like" evidence="10">
    <location>
        <begin position="75"/>
        <end position="228"/>
    </location>
</feature>
<keyword evidence="8" id="KW-1133">Transmembrane helix</keyword>
<keyword evidence="3" id="KW-0813">Transport</keyword>
<dbReference type="CDD" id="cd24017">
    <property type="entry name" value="ASKHA_T2SSL_N"/>
    <property type="match status" value="1"/>
</dbReference>
<feature type="domain" description="GspL periplasmic" evidence="11">
    <location>
        <begin position="297"/>
        <end position="455"/>
    </location>
</feature>
<dbReference type="GO" id="GO:0015628">
    <property type="term" value="P:protein secretion by the type II secretion system"/>
    <property type="evidence" value="ECO:0007669"/>
    <property type="project" value="InterPro"/>
</dbReference>
<reference evidence="12 13" key="1">
    <citation type="submission" date="2020-08" db="EMBL/GenBank/DDBJ databases">
        <title>Genomic Encyclopedia of Type Strains, Phase IV (KMG-IV): sequencing the most valuable type-strain genomes for metagenomic binning, comparative biology and taxonomic classification.</title>
        <authorList>
            <person name="Goeker M."/>
        </authorList>
    </citation>
    <scope>NUCLEOTIDE SEQUENCE [LARGE SCALE GENOMIC DNA]</scope>
    <source>
        <strain evidence="12 13">DSM 22071</strain>
    </source>
</reference>
<keyword evidence="13" id="KW-1185">Reference proteome</keyword>
<evidence type="ECO:0000256" key="3">
    <source>
        <dbReference type="ARBA" id="ARBA00022448"/>
    </source>
</evidence>
<organism evidence="12 13">
    <name type="scientific">Desulfurispira natronophila</name>
    <dbReference type="NCBI Taxonomy" id="682562"/>
    <lineage>
        <taxon>Bacteria</taxon>
        <taxon>Pseudomonadati</taxon>
        <taxon>Chrysiogenota</taxon>
        <taxon>Chrysiogenia</taxon>
        <taxon>Chrysiogenales</taxon>
        <taxon>Chrysiogenaceae</taxon>
        <taxon>Desulfurispira</taxon>
    </lineage>
</organism>
<dbReference type="InterPro" id="IPR007812">
    <property type="entry name" value="T2SS_protein-GspL"/>
</dbReference>
<evidence type="ECO:0000313" key="12">
    <source>
        <dbReference type="EMBL" id="MBB5022631.1"/>
    </source>
</evidence>
<evidence type="ECO:0000256" key="6">
    <source>
        <dbReference type="ARBA" id="ARBA00022692"/>
    </source>
</evidence>
<comment type="subcellular location">
    <subcellularLocation>
        <location evidence="1">Cell inner membrane</location>
        <topology evidence="1">Single-pass membrane protein</topology>
    </subcellularLocation>
</comment>
<evidence type="ECO:0000259" key="10">
    <source>
        <dbReference type="Pfam" id="PF05134"/>
    </source>
</evidence>
<keyword evidence="6" id="KW-0812">Transmembrane</keyword>
<accession>A0A7W7Y5T5</accession>
<evidence type="ECO:0000256" key="4">
    <source>
        <dbReference type="ARBA" id="ARBA00022475"/>
    </source>
</evidence>
<dbReference type="Gene3D" id="3.30.420.380">
    <property type="match status" value="1"/>
</dbReference>
<evidence type="ECO:0000256" key="1">
    <source>
        <dbReference type="ARBA" id="ARBA00004377"/>
    </source>
</evidence>
<protein>
    <submittedName>
        <fullName evidence="12">General secretion pathway protein L</fullName>
    </submittedName>
</protein>